<dbReference type="eggNOG" id="ENOG503225F">
    <property type="taxonomic scope" value="Bacteria"/>
</dbReference>
<dbReference type="EMBL" id="CP000325">
    <property type="protein sequence ID" value="ABL04744.1"/>
    <property type="molecule type" value="Genomic_DNA"/>
</dbReference>
<protein>
    <submittedName>
        <fullName evidence="1">Conserved secreted protein</fullName>
    </submittedName>
</protein>
<accession>A0PQX5</accession>
<dbReference type="AlphaFoldDB" id="A0PQX5"/>
<evidence type="ECO:0000313" key="1">
    <source>
        <dbReference type="EMBL" id="ABL04744.1"/>
    </source>
</evidence>
<dbReference type="Proteomes" id="UP000000765">
    <property type="component" value="Chromosome"/>
</dbReference>
<dbReference type="HOGENOM" id="CLU_1545940_0_0_11"/>
<evidence type="ECO:0000313" key="2">
    <source>
        <dbReference type="Proteomes" id="UP000000765"/>
    </source>
</evidence>
<reference evidence="1 2" key="1">
    <citation type="journal article" date="2007" name="Genome Res.">
        <title>Reductive evolution and niche adaptation inferred from the genome of Mycobacterium ulcerans, the causative agent of Buruli ulcer.</title>
        <authorList>
            <person name="Stinear T.P."/>
            <person name="Seemann T."/>
            <person name="Pidot S."/>
            <person name="Frigui W."/>
            <person name="Reysset G."/>
            <person name="Garnier T."/>
            <person name="Meurice G."/>
            <person name="Simon D."/>
            <person name="Bouchier C."/>
            <person name="Ma L."/>
            <person name="Tichit M."/>
            <person name="Porter J.L."/>
            <person name="Ryan J."/>
            <person name="Johnson P.D."/>
            <person name="Davies J.K."/>
            <person name="Jenkin G.A."/>
            <person name="Small P.L."/>
            <person name="Jones L.M."/>
            <person name="Tekaia F."/>
            <person name="Laval F."/>
            <person name="Daffe M."/>
            <person name="Parkhill J."/>
            <person name="Cole S.T."/>
        </authorList>
    </citation>
    <scope>NUCLEOTIDE SEQUENCE [LARGE SCALE GENOMIC DNA]</scope>
    <source>
        <strain evidence="1 2">Agy99</strain>
    </source>
</reference>
<proteinExistence type="predicted"/>
<sequence>MISDPIRSSVVPLRLIALSIAVAIFPLVCNAPKAGAAPQGSVPCAVPDQIRNILDNQVSPGINETRRIISSPYLSGGWQRRDATGQLNTMRQGILRLQDLNADHNVPGLEPLLGRLDRASNNLQKSVEGLYWLDDGSTSLAWPEAGTWGSFDYMEEQTNAVYGLANDLSGKCS</sequence>
<gene>
    <name evidence="1" type="ordered locus">MUL_2386</name>
</gene>
<dbReference type="KEGG" id="mul:MUL_2386"/>
<name>A0PQX5_MYCUA</name>
<organism evidence="1 2">
    <name type="scientific">Mycobacterium ulcerans (strain Agy99)</name>
    <dbReference type="NCBI Taxonomy" id="362242"/>
    <lineage>
        <taxon>Bacteria</taxon>
        <taxon>Bacillati</taxon>
        <taxon>Actinomycetota</taxon>
        <taxon>Actinomycetes</taxon>
        <taxon>Mycobacteriales</taxon>
        <taxon>Mycobacteriaceae</taxon>
        <taxon>Mycobacterium</taxon>
        <taxon>Mycobacterium ulcerans group</taxon>
    </lineage>
</organism>